<keyword evidence="3" id="KW-1003">Cell membrane</keyword>
<dbReference type="Gene3D" id="1.10.3720.10">
    <property type="entry name" value="MetI-like"/>
    <property type="match status" value="1"/>
</dbReference>
<dbReference type="NCBIfam" id="NF045474">
    <property type="entry name" value="Opp2C"/>
    <property type="match status" value="1"/>
</dbReference>
<dbReference type="InterPro" id="IPR050366">
    <property type="entry name" value="BP-dependent_transpt_permease"/>
</dbReference>
<dbReference type="InterPro" id="IPR053385">
    <property type="entry name" value="ABC_transport_permease"/>
</dbReference>
<sequence>MNGVVVKAQPRIYSLARFSRNKTAATGLVIILFLVFVAVFAPVLAPHHPYEQNLEKALLPPCGEYPFGTDDLGRCVFSRIVFGTRISLQIGVTVTAITASIGVTLGLLAGYYGRLVDEIIMRLVDIFLAFPGLVLALAIAGLLGPGLFNVMLALAVVGWMGYARVVRGAVLAVKEKEFVESAKAIGAKDLYILLRYVLPNVSAPVIVMATLGIGYVILAAAGLSFLGLGVQPPTPDWGAMLNSGKAFMRTAPHLTVFPGLAIMITVMAFNFLGDGLRDLLDPRLKEKKIE</sequence>
<organism evidence="10 11">
    <name type="scientific">Thermacetogenium phaeum</name>
    <dbReference type="NCBI Taxonomy" id="85874"/>
    <lineage>
        <taxon>Bacteria</taxon>
        <taxon>Bacillati</taxon>
        <taxon>Bacillota</taxon>
        <taxon>Clostridia</taxon>
        <taxon>Thermoanaerobacterales</taxon>
        <taxon>Thermoanaerobacteraceae</taxon>
        <taxon>Thermacetogenium</taxon>
    </lineage>
</organism>
<feature type="transmembrane region" description="Helical" evidence="8">
    <location>
        <begin position="119"/>
        <end position="140"/>
    </location>
</feature>
<evidence type="ECO:0000256" key="3">
    <source>
        <dbReference type="ARBA" id="ARBA00022475"/>
    </source>
</evidence>
<dbReference type="PROSITE" id="PS50928">
    <property type="entry name" value="ABC_TM1"/>
    <property type="match status" value="1"/>
</dbReference>
<keyword evidence="4 8" id="KW-0812">Transmembrane</keyword>
<dbReference type="EMBL" id="LGFO01000298">
    <property type="protein sequence ID" value="KUK35673.1"/>
    <property type="molecule type" value="Genomic_DNA"/>
</dbReference>
<feature type="domain" description="ABC transmembrane type-1" evidence="9">
    <location>
        <begin position="84"/>
        <end position="273"/>
    </location>
</feature>
<protein>
    <submittedName>
        <fullName evidence="10">Glutathione transport system permease protein GsiD</fullName>
    </submittedName>
</protein>
<keyword evidence="2 8" id="KW-0813">Transport</keyword>
<evidence type="ECO:0000256" key="1">
    <source>
        <dbReference type="ARBA" id="ARBA00004651"/>
    </source>
</evidence>
<dbReference type="CDD" id="cd06261">
    <property type="entry name" value="TM_PBP2"/>
    <property type="match status" value="1"/>
</dbReference>
<feature type="transmembrane region" description="Helical" evidence="8">
    <location>
        <begin position="205"/>
        <end position="230"/>
    </location>
</feature>
<dbReference type="AlphaFoldDB" id="A0A101FEP6"/>
<dbReference type="Pfam" id="PF00528">
    <property type="entry name" value="BPD_transp_1"/>
    <property type="match status" value="1"/>
</dbReference>
<evidence type="ECO:0000256" key="5">
    <source>
        <dbReference type="ARBA" id="ARBA00022989"/>
    </source>
</evidence>
<evidence type="ECO:0000256" key="4">
    <source>
        <dbReference type="ARBA" id="ARBA00022692"/>
    </source>
</evidence>
<evidence type="ECO:0000313" key="11">
    <source>
        <dbReference type="Proteomes" id="UP000053326"/>
    </source>
</evidence>
<evidence type="ECO:0000256" key="7">
    <source>
        <dbReference type="ARBA" id="ARBA00024202"/>
    </source>
</evidence>
<dbReference type="GO" id="GO:0055085">
    <property type="term" value="P:transmembrane transport"/>
    <property type="evidence" value="ECO:0007669"/>
    <property type="project" value="InterPro"/>
</dbReference>
<dbReference type="InterPro" id="IPR035906">
    <property type="entry name" value="MetI-like_sf"/>
</dbReference>
<dbReference type="Proteomes" id="UP000053326">
    <property type="component" value="Unassembled WGS sequence"/>
</dbReference>
<dbReference type="SUPFAM" id="SSF161098">
    <property type="entry name" value="MetI-like"/>
    <property type="match status" value="1"/>
</dbReference>
<dbReference type="PANTHER" id="PTHR43386">
    <property type="entry name" value="OLIGOPEPTIDE TRANSPORT SYSTEM PERMEASE PROTEIN APPC"/>
    <property type="match status" value="1"/>
</dbReference>
<proteinExistence type="inferred from homology"/>
<comment type="caution">
    <text evidence="10">The sequence shown here is derived from an EMBL/GenBank/DDBJ whole genome shotgun (WGS) entry which is preliminary data.</text>
</comment>
<keyword evidence="6 8" id="KW-0472">Membrane</keyword>
<evidence type="ECO:0000256" key="6">
    <source>
        <dbReference type="ARBA" id="ARBA00023136"/>
    </source>
</evidence>
<dbReference type="PANTHER" id="PTHR43386:SF1">
    <property type="entry name" value="D,D-DIPEPTIDE TRANSPORT SYSTEM PERMEASE PROTEIN DDPC-RELATED"/>
    <property type="match status" value="1"/>
</dbReference>
<dbReference type="PATRIC" id="fig|85874.4.peg.1353"/>
<accession>A0A101FEP6</accession>
<feature type="transmembrane region" description="Helical" evidence="8">
    <location>
        <begin position="24"/>
        <end position="45"/>
    </location>
</feature>
<comment type="subcellular location">
    <subcellularLocation>
        <location evidence="1 8">Cell membrane</location>
        <topology evidence="1 8">Multi-pass membrane protein</topology>
    </subcellularLocation>
</comment>
<gene>
    <name evidence="10" type="ORF">XD66_1619</name>
</gene>
<name>A0A101FEP6_9THEO</name>
<dbReference type="InterPro" id="IPR025966">
    <property type="entry name" value="OppC_N"/>
</dbReference>
<comment type="similarity">
    <text evidence="7">Belongs to the binding-protein-dependent transport system permease family. OppBC subfamily.</text>
</comment>
<reference evidence="11" key="1">
    <citation type="journal article" date="2015" name="MBio">
        <title>Genome-Resolved Metagenomic Analysis Reveals Roles for Candidate Phyla and Other Microbial Community Members in Biogeochemical Transformations in Oil Reservoirs.</title>
        <authorList>
            <person name="Hu P."/>
            <person name="Tom L."/>
            <person name="Singh A."/>
            <person name="Thomas B.C."/>
            <person name="Baker B.J."/>
            <person name="Piceno Y.M."/>
            <person name="Andersen G.L."/>
            <person name="Banfield J.F."/>
        </authorList>
    </citation>
    <scope>NUCLEOTIDE SEQUENCE [LARGE SCALE GENOMIC DNA]</scope>
</reference>
<evidence type="ECO:0000256" key="8">
    <source>
        <dbReference type="RuleBase" id="RU363032"/>
    </source>
</evidence>
<dbReference type="GO" id="GO:0005886">
    <property type="term" value="C:plasma membrane"/>
    <property type="evidence" value="ECO:0007669"/>
    <property type="project" value="UniProtKB-SubCell"/>
</dbReference>
<evidence type="ECO:0000256" key="2">
    <source>
        <dbReference type="ARBA" id="ARBA00022448"/>
    </source>
</evidence>
<feature type="transmembrane region" description="Helical" evidence="8">
    <location>
        <begin position="146"/>
        <end position="166"/>
    </location>
</feature>
<feature type="transmembrane region" description="Helical" evidence="8">
    <location>
        <begin position="250"/>
        <end position="273"/>
    </location>
</feature>
<evidence type="ECO:0000259" key="9">
    <source>
        <dbReference type="PROSITE" id="PS50928"/>
    </source>
</evidence>
<evidence type="ECO:0000313" key="10">
    <source>
        <dbReference type="EMBL" id="KUK35673.1"/>
    </source>
</evidence>
<dbReference type="Pfam" id="PF12911">
    <property type="entry name" value="OppC_N"/>
    <property type="match status" value="1"/>
</dbReference>
<keyword evidence="5 8" id="KW-1133">Transmembrane helix</keyword>
<feature type="transmembrane region" description="Helical" evidence="8">
    <location>
        <begin position="86"/>
        <end position="112"/>
    </location>
</feature>
<dbReference type="InterPro" id="IPR000515">
    <property type="entry name" value="MetI-like"/>
</dbReference>